<accession>A0A0D6QBK7</accession>
<organism evidence="1 2">
    <name type="scientific">Komagataeibacter xylinus NBRC 13693</name>
    <dbReference type="NCBI Taxonomy" id="1234668"/>
    <lineage>
        <taxon>Bacteria</taxon>
        <taxon>Pseudomonadati</taxon>
        <taxon>Pseudomonadota</taxon>
        <taxon>Alphaproteobacteria</taxon>
        <taxon>Acetobacterales</taxon>
        <taxon>Acetobacteraceae</taxon>
        <taxon>Komagataeibacter</taxon>
    </lineage>
</organism>
<dbReference type="Gene3D" id="1.10.1740.70">
    <property type="entry name" value="ChaB"/>
    <property type="match status" value="1"/>
</dbReference>
<dbReference type="Pfam" id="PF06150">
    <property type="entry name" value="ChaB"/>
    <property type="match status" value="1"/>
</dbReference>
<dbReference type="EMBL" id="BANJ01000063">
    <property type="protein sequence ID" value="GAO00805.1"/>
    <property type="molecule type" value="Genomic_DNA"/>
</dbReference>
<dbReference type="SUPFAM" id="SSF140376">
    <property type="entry name" value="ChaB-like"/>
    <property type="match status" value="1"/>
</dbReference>
<dbReference type="InterPro" id="IPR009317">
    <property type="entry name" value="ChaB"/>
</dbReference>
<reference evidence="1 2" key="1">
    <citation type="submission" date="2012-11" db="EMBL/GenBank/DDBJ databases">
        <title>Whole genome sequence of Gluconacetobacter xylinus NBRC 13693.</title>
        <authorList>
            <person name="Azuma Y."/>
            <person name="Higashiura N."/>
            <person name="Hirakawa H."/>
            <person name="Matsushita K."/>
        </authorList>
    </citation>
    <scope>NUCLEOTIDE SEQUENCE [LARGE SCALE GENOMIC DNA]</scope>
    <source>
        <strain evidence="1 2">NBRC 13693</strain>
    </source>
</reference>
<dbReference type="Proteomes" id="UP000032683">
    <property type="component" value="Unassembled WGS sequence"/>
</dbReference>
<dbReference type="AlphaFoldDB" id="A0A0D6QBK7"/>
<name>A0A0D6QBK7_KOMXY</name>
<gene>
    <name evidence="1" type="ORF">Gxy13693_063_019</name>
</gene>
<dbReference type="RefSeq" id="WP_048857012.1">
    <property type="nucleotide sequence ID" value="NZ_BANJ01000063.1"/>
</dbReference>
<dbReference type="InterPro" id="IPR037205">
    <property type="entry name" value="ChaB_sf"/>
</dbReference>
<comment type="caution">
    <text evidence="1">The sequence shown here is derived from an EMBL/GenBank/DDBJ whole genome shotgun (WGS) entry which is preliminary data.</text>
</comment>
<evidence type="ECO:0000313" key="1">
    <source>
        <dbReference type="EMBL" id="GAO00805.1"/>
    </source>
</evidence>
<protein>
    <submittedName>
        <fullName evidence="1">Transcriptional regulator BadM/Rrf2</fullName>
    </submittedName>
</protein>
<proteinExistence type="predicted"/>
<evidence type="ECO:0000313" key="2">
    <source>
        <dbReference type="Proteomes" id="UP000032683"/>
    </source>
</evidence>
<sequence length="72" mass="8234">MPYSSIHDLPDRVRLHLPIHAQEIFRAAFNNAWTEYGAKGEDPEEAANRVAWAAVKRKYVKDGNVWVARNDA</sequence>